<proteinExistence type="predicted"/>
<dbReference type="InterPro" id="IPR010634">
    <property type="entry name" value="DUF1223"/>
</dbReference>
<protein>
    <recommendedName>
        <fullName evidence="4">DUF1223 domain-containing protein</fullName>
    </recommendedName>
</protein>
<dbReference type="Proteomes" id="UP000189628">
    <property type="component" value="Chromosome"/>
</dbReference>
<gene>
    <name evidence="2" type="ORF">B0B51_06210</name>
</gene>
<name>A0A1U9VH58_9RALS</name>
<keyword evidence="1" id="KW-0732">Signal</keyword>
<evidence type="ECO:0000256" key="1">
    <source>
        <dbReference type="SAM" id="SignalP"/>
    </source>
</evidence>
<sequence length="267" mass="28892">MGFNRRLLQGMGALTLLAQAAHPAAANDCSALHAQSPPHTVAVVELYTSEGCNSCPPADRWLSRTVADPQRWIPLALHVDYWNGLGWKDPFSRAAFTERQRALGDAVHASTIYTPEVFVSGRELRRWADPVDFSRAIEARNARPAQAEIALDATTSGTQRMALQTRARFTLRPLADGAELTVAWIALTQNGLASRPTGGENGGVALHHDHVVREWIGPIRLNGPTTTWQGEIALPAGARPADVGLAALIERPRDAQILQAIAAPLCR</sequence>
<evidence type="ECO:0000313" key="2">
    <source>
        <dbReference type="EMBL" id="AQW29623.1"/>
    </source>
</evidence>
<feature type="signal peptide" evidence="1">
    <location>
        <begin position="1"/>
        <end position="26"/>
    </location>
</feature>
<reference evidence="2 3" key="1">
    <citation type="submission" date="2017-02" db="EMBL/GenBank/DDBJ databases">
        <title>Blood Disease Bacterium A2-HR MARDI.</title>
        <authorList>
            <person name="Badrun R."/>
            <person name="Abu Bakar N."/>
            <person name="Laboh R."/>
        </authorList>
    </citation>
    <scope>NUCLEOTIDE SEQUENCE [LARGE SCALE GENOMIC DNA]</scope>
    <source>
        <strain evidence="2 3">A2-HR MARDI</strain>
    </source>
</reference>
<dbReference type="PANTHER" id="PTHR36057">
    <property type="match status" value="1"/>
</dbReference>
<accession>A0A1U9VH58</accession>
<dbReference type="PANTHER" id="PTHR36057:SF1">
    <property type="entry name" value="LIPOPROTEIN LIPID ATTACHMENT SITE-LIKE PROTEIN, PUTATIVE (DUF1223)-RELATED"/>
    <property type="match status" value="1"/>
</dbReference>
<feature type="chain" id="PRO_5010733848" description="DUF1223 domain-containing protein" evidence="1">
    <location>
        <begin position="27"/>
        <end position="267"/>
    </location>
</feature>
<dbReference type="RefSeq" id="WP_013212353.1">
    <property type="nucleotide sequence ID" value="NZ_CP019911.1"/>
</dbReference>
<organism evidence="2 3">
    <name type="scientific">blood disease bacterium A2-HR MARDI</name>
    <dbReference type="NCBI Taxonomy" id="1944648"/>
    <lineage>
        <taxon>Bacteria</taxon>
        <taxon>Pseudomonadati</taxon>
        <taxon>Pseudomonadota</taxon>
        <taxon>Betaproteobacteria</taxon>
        <taxon>Burkholderiales</taxon>
        <taxon>Burkholderiaceae</taxon>
        <taxon>Ralstonia</taxon>
        <taxon>Ralstonia solanacearum species complex</taxon>
    </lineage>
</organism>
<dbReference type="AlphaFoldDB" id="A0A1U9VH58"/>
<dbReference type="Pfam" id="PF06764">
    <property type="entry name" value="DUF1223"/>
    <property type="match status" value="1"/>
</dbReference>
<dbReference type="SUPFAM" id="SSF52833">
    <property type="entry name" value="Thioredoxin-like"/>
    <property type="match status" value="1"/>
</dbReference>
<dbReference type="EMBL" id="CP019911">
    <property type="protein sequence ID" value="AQW29623.1"/>
    <property type="molecule type" value="Genomic_DNA"/>
</dbReference>
<evidence type="ECO:0008006" key="4">
    <source>
        <dbReference type="Google" id="ProtNLM"/>
    </source>
</evidence>
<dbReference type="InterPro" id="IPR036249">
    <property type="entry name" value="Thioredoxin-like_sf"/>
</dbReference>
<evidence type="ECO:0000313" key="3">
    <source>
        <dbReference type="Proteomes" id="UP000189628"/>
    </source>
</evidence>